<reference evidence="3" key="2">
    <citation type="submission" date="2019-10" db="EMBL/GenBank/DDBJ databases">
        <authorList>
            <consortium name="NCBI Genome Project"/>
        </authorList>
    </citation>
    <scope>NUCLEOTIDE SEQUENCE</scope>
    <source>
        <strain evidence="3">NI907</strain>
    </source>
</reference>
<feature type="compositionally biased region" description="Basic and acidic residues" evidence="1">
    <location>
        <begin position="169"/>
        <end position="180"/>
    </location>
</feature>
<evidence type="ECO:0000256" key="1">
    <source>
        <dbReference type="SAM" id="MobiDB-lite"/>
    </source>
</evidence>
<dbReference type="Proteomes" id="UP000515153">
    <property type="component" value="Unplaced"/>
</dbReference>
<evidence type="ECO:0000313" key="3">
    <source>
        <dbReference type="RefSeq" id="XP_030976170.1"/>
    </source>
</evidence>
<dbReference type="AlphaFoldDB" id="A0A6P8AMN9"/>
<feature type="compositionally biased region" description="Basic and acidic residues" evidence="1">
    <location>
        <begin position="83"/>
        <end position="102"/>
    </location>
</feature>
<dbReference type="RefSeq" id="XP_030976170.1">
    <property type="nucleotide sequence ID" value="XM_031132231.1"/>
</dbReference>
<proteinExistence type="predicted"/>
<protein>
    <submittedName>
        <fullName evidence="3">Uncharacterized protein</fullName>
    </submittedName>
</protein>
<dbReference type="KEGG" id="pgri:PgNI_12277"/>
<organism evidence="2 3">
    <name type="scientific">Pyricularia grisea</name>
    <name type="common">Crabgrass-specific blast fungus</name>
    <name type="synonym">Magnaporthe grisea</name>
    <dbReference type="NCBI Taxonomy" id="148305"/>
    <lineage>
        <taxon>Eukaryota</taxon>
        <taxon>Fungi</taxon>
        <taxon>Dikarya</taxon>
        <taxon>Ascomycota</taxon>
        <taxon>Pezizomycotina</taxon>
        <taxon>Sordariomycetes</taxon>
        <taxon>Sordariomycetidae</taxon>
        <taxon>Magnaporthales</taxon>
        <taxon>Pyriculariaceae</taxon>
        <taxon>Pyricularia</taxon>
    </lineage>
</organism>
<sequence>MTNQYWTQPFVCDMATTLQNTSEDESGLLRARRQRMNVHQSIDLLYQDHTKLLYANSRLFDSYKSILQENIRLRQSAQLRSAHKSDTDSEQDSKSHGQEQVRKNTSRHRPSEERVEQLQTSNLETALKSRFEICCPHCKYVIVTGKKQEGAYAPASDGEYSSSVDNDDEGARLEPPDLDV</sequence>
<feature type="region of interest" description="Disordered" evidence="1">
    <location>
        <begin position="150"/>
        <end position="180"/>
    </location>
</feature>
<feature type="region of interest" description="Disordered" evidence="1">
    <location>
        <begin position="77"/>
        <end position="117"/>
    </location>
</feature>
<gene>
    <name evidence="3" type="ORF">PgNI_12277</name>
</gene>
<reference evidence="3" key="3">
    <citation type="submission" date="2025-08" db="UniProtKB">
        <authorList>
            <consortium name="RefSeq"/>
        </authorList>
    </citation>
    <scope>IDENTIFICATION</scope>
    <source>
        <strain evidence="3">NI907</strain>
    </source>
</reference>
<accession>A0A6P8AMN9</accession>
<name>A0A6P8AMN9_PYRGI</name>
<evidence type="ECO:0000313" key="2">
    <source>
        <dbReference type="Proteomes" id="UP000515153"/>
    </source>
</evidence>
<keyword evidence="2" id="KW-1185">Reference proteome</keyword>
<dbReference type="GeneID" id="41967136"/>
<reference evidence="3" key="1">
    <citation type="journal article" date="2019" name="Mol. Biol. Evol.">
        <title>Blast fungal genomes show frequent chromosomal changes, gene gains and losses, and effector gene turnover.</title>
        <authorList>
            <person name="Gomez Luciano L.B."/>
            <person name="Jason Tsai I."/>
            <person name="Chuma I."/>
            <person name="Tosa Y."/>
            <person name="Chen Y.H."/>
            <person name="Li J.Y."/>
            <person name="Li M.Y."/>
            <person name="Jade Lu M.Y."/>
            <person name="Nakayashiki H."/>
            <person name="Li W.H."/>
        </authorList>
    </citation>
    <scope>NUCLEOTIDE SEQUENCE</scope>
    <source>
        <strain evidence="3">NI907</strain>
    </source>
</reference>